<accession>A0A1X0NNC4</accession>
<name>A0A1X0NNC4_9TRYP</name>
<dbReference type="AlphaFoldDB" id="A0A1X0NNC4"/>
<dbReference type="GeneID" id="39988045"/>
<proteinExistence type="predicted"/>
<evidence type="ECO:0000313" key="3">
    <source>
        <dbReference type="Proteomes" id="UP000192257"/>
    </source>
</evidence>
<reference evidence="2 3" key="1">
    <citation type="submission" date="2017-03" db="EMBL/GenBank/DDBJ databases">
        <title>An alternative strategy for trypanosome survival in the mammalian bloodstream revealed through genome and transcriptome analysis of the ubiquitous bovine parasite Trypanosoma (Megatrypanum) theileri.</title>
        <authorList>
            <person name="Kelly S."/>
            <person name="Ivens A."/>
            <person name="Mott A."/>
            <person name="O'Neill E."/>
            <person name="Emms D."/>
            <person name="Macleod O."/>
            <person name="Voorheis P."/>
            <person name="Matthews J."/>
            <person name="Matthews K."/>
            <person name="Carrington M."/>
        </authorList>
    </citation>
    <scope>NUCLEOTIDE SEQUENCE [LARGE SCALE GENOMIC DNA]</scope>
    <source>
        <strain evidence="2">Edinburgh</strain>
    </source>
</reference>
<dbReference type="Proteomes" id="UP000192257">
    <property type="component" value="Unassembled WGS sequence"/>
</dbReference>
<protein>
    <submittedName>
        <fullName evidence="2">Uncharacterized protein</fullName>
    </submittedName>
</protein>
<comment type="caution">
    <text evidence="2">The sequence shown here is derived from an EMBL/GenBank/DDBJ whole genome shotgun (WGS) entry which is preliminary data.</text>
</comment>
<dbReference type="OrthoDB" id="270128at2759"/>
<gene>
    <name evidence="2" type="ORF">TM35_000291080</name>
</gene>
<organism evidence="2 3">
    <name type="scientific">Trypanosoma theileri</name>
    <dbReference type="NCBI Taxonomy" id="67003"/>
    <lineage>
        <taxon>Eukaryota</taxon>
        <taxon>Discoba</taxon>
        <taxon>Euglenozoa</taxon>
        <taxon>Kinetoplastea</taxon>
        <taxon>Metakinetoplastina</taxon>
        <taxon>Trypanosomatida</taxon>
        <taxon>Trypanosomatidae</taxon>
        <taxon>Trypanosoma</taxon>
    </lineage>
</organism>
<keyword evidence="3" id="KW-1185">Reference proteome</keyword>
<dbReference type="EMBL" id="NBCO01000029">
    <property type="protein sequence ID" value="ORC86226.1"/>
    <property type="molecule type" value="Genomic_DNA"/>
</dbReference>
<feature type="compositionally biased region" description="Basic and acidic residues" evidence="1">
    <location>
        <begin position="441"/>
        <end position="465"/>
    </location>
</feature>
<sequence length="482" mass="56790">MKRCLCYWGSFQGVQFGRRPGAGGINLNKGLLSDKERGDPFTDPKVYRNKKNVTALIKVGRKEKILLHEEEQKKKLGALGIDSHTERKLHSGTTETLNNESITAVREMDERAMESSHTKDQYTTALRQLMEREVERRDHMMDKFGQPPTSKEFHKLFTELRHADDEMESIERYQNRLVEECGVYPSTRLDAYMLDDDTYFPDWVNALPYSIRDRVKYGSLGLTEEDEALRVTLGRMPLDKRRREWNRFKMAKEQKAAKEETLTLAELRDARQGKRRFHWLQRKRQKRASMLKRLALRKPEMFELWPSTVVDYSQRIAFIAQHVENGLNTKGQWPLDPEELSRARIKRSQEEAEKTFLLNTDEKKVLNKTGGKSRENGIMQMLNALDERQKPFKRLSRKVYANRVNAVVHGDQDEYGRKYRKMENRAKRRMRPYDSLSEMALEKEVRKEPRVYTKGLNHSDDEHWPKHTKSWSDGMPSTRYAS</sequence>
<dbReference type="VEuPathDB" id="TriTrypDB:TM35_000291080"/>
<evidence type="ECO:0000256" key="1">
    <source>
        <dbReference type="SAM" id="MobiDB-lite"/>
    </source>
</evidence>
<feature type="region of interest" description="Disordered" evidence="1">
    <location>
        <begin position="441"/>
        <end position="482"/>
    </location>
</feature>
<dbReference type="RefSeq" id="XP_028880292.1">
    <property type="nucleotide sequence ID" value="XM_029028265.1"/>
</dbReference>
<dbReference type="STRING" id="67003.A0A1X0NNC4"/>
<evidence type="ECO:0000313" key="2">
    <source>
        <dbReference type="EMBL" id="ORC86226.1"/>
    </source>
</evidence>
<dbReference type="CDD" id="cd22990">
    <property type="entry name" value="mt-LAF21-like"/>
    <property type="match status" value="1"/>
</dbReference>